<dbReference type="EMBL" id="SEOQ01000013">
    <property type="protein sequence ID" value="TFY72473.1"/>
    <property type="molecule type" value="Genomic_DNA"/>
</dbReference>
<evidence type="ECO:0000256" key="1">
    <source>
        <dbReference type="ARBA" id="ARBA00004141"/>
    </source>
</evidence>
<dbReference type="GO" id="GO:0004252">
    <property type="term" value="F:serine-type endopeptidase activity"/>
    <property type="evidence" value="ECO:0007669"/>
    <property type="project" value="InterPro"/>
</dbReference>
<dbReference type="STRING" id="205917.A0A4Y9ZF29"/>
<dbReference type="InterPro" id="IPR050925">
    <property type="entry name" value="Rhomboid_protease_S54"/>
</dbReference>
<protein>
    <recommendedName>
        <fullName evidence="8">Peptidase S54 rhomboid domain-containing protein</fullName>
    </recommendedName>
</protein>
<dbReference type="Pfam" id="PF01694">
    <property type="entry name" value="Rhomboid"/>
    <property type="match status" value="1"/>
</dbReference>
<evidence type="ECO:0000256" key="7">
    <source>
        <dbReference type="SAM" id="Phobius"/>
    </source>
</evidence>
<keyword evidence="4" id="KW-0378">Hydrolase</keyword>
<evidence type="ECO:0000313" key="10">
    <source>
        <dbReference type="Proteomes" id="UP000298327"/>
    </source>
</evidence>
<dbReference type="InterPro" id="IPR035952">
    <property type="entry name" value="Rhomboid-like_sf"/>
</dbReference>
<evidence type="ECO:0000256" key="6">
    <source>
        <dbReference type="ARBA" id="ARBA00023136"/>
    </source>
</evidence>
<dbReference type="SUPFAM" id="SSF144091">
    <property type="entry name" value="Rhomboid-like"/>
    <property type="match status" value="1"/>
</dbReference>
<organism evidence="9 10">
    <name type="scientific">Dentipellis fragilis</name>
    <dbReference type="NCBI Taxonomy" id="205917"/>
    <lineage>
        <taxon>Eukaryota</taxon>
        <taxon>Fungi</taxon>
        <taxon>Dikarya</taxon>
        <taxon>Basidiomycota</taxon>
        <taxon>Agaricomycotina</taxon>
        <taxon>Agaricomycetes</taxon>
        <taxon>Russulales</taxon>
        <taxon>Hericiaceae</taxon>
        <taxon>Dentipellis</taxon>
    </lineage>
</organism>
<feature type="transmembrane region" description="Helical" evidence="7">
    <location>
        <begin position="223"/>
        <end position="241"/>
    </location>
</feature>
<dbReference type="PANTHER" id="PTHR43731">
    <property type="entry name" value="RHOMBOID PROTEASE"/>
    <property type="match status" value="1"/>
</dbReference>
<dbReference type="InterPro" id="IPR022764">
    <property type="entry name" value="Peptidase_S54_rhomboid_dom"/>
</dbReference>
<evidence type="ECO:0000313" key="9">
    <source>
        <dbReference type="EMBL" id="TFY72473.1"/>
    </source>
</evidence>
<keyword evidence="5 7" id="KW-1133">Transmembrane helix</keyword>
<feature type="domain" description="Peptidase S54 rhomboid" evidence="8">
    <location>
        <begin position="157"/>
        <end position="300"/>
    </location>
</feature>
<keyword evidence="3 7" id="KW-0812">Transmembrane</keyword>
<evidence type="ECO:0000256" key="5">
    <source>
        <dbReference type="ARBA" id="ARBA00022989"/>
    </source>
</evidence>
<comment type="caution">
    <text evidence="9">The sequence shown here is derived from an EMBL/GenBank/DDBJ whole genome shotgun (WGS) entry which is preliminary data.</text>
</comment>
<dbReference type="Gene3D" id="1.20.1540.10">
    <property type="entry name" value="Rhomboid-like"/>
    <property type="match status" value="1"/>
</dbReference>
<gene>
    <name evidence="9" type="ORF">EVG20_g515</name>
</gene>
<feature type="transmembrane region" description="Helical" evidence="7">
    <location>
        <begin position="108"/>
        <end position="127"/>
    </location>
</feature>
<evidence type="ECO:0000259" key="8">
    <source>
        <dbReference type="Pfam" id="PF01694"/>
    </source>
</evidence>
<feature type="transmembrane region" description="Helical" evidence="7">
    <location>
        <begin position="283"/>
        <end position="299"/>
    </location>
</feature>
<evidence type="ECO:0000256" key="2">
    <source>
        <dbReference type="ARBA" id="ARBA00009045"/>
    </source>
</evidence>
<dbReference type="PANTHER" id="PTHR43731:SF14">
    <property type="entry name" value="PRESENILIN-ASSOCIATED RHOMBOID-LIKE PROTEIN, MITOCHONDRIAL"/>
    <property type="match status" value="1"/>
</dbReference>
<evidence type="ECO:0000256" key="3">
    <source>
        <dbReference type="ARBA" id="ARBA00022692"/>
    </source>
</evidence>
<proteinExistence type="inferred from homology"/>
<accession>A0A4Y9ZF29</accession>
<sequence>MLRLSFRSLHLRPSQRAPFSSSSFSVLARPRLPSAHSAFRHVTQPPQSVMRLFQPGIARFSRCEVLKATHRDVGRSRPPSFGGRRPSYGSNGPWRRFVNWLERIPQDYIFYGIIAVNAAVFASWGYAHIRLTMRRNPDLYIWMRQHFTVSWQNVKNGRPYTLLSSCFSHEDWGHILMNGFTYFFMAPFVLQSLGNARFLALYFGGGLVSSVTSLQFNRDRPGYASHGASGAIYAVISYFACMAPRATFLLFGIVPMPAWAFVGGVFLFDSYSAMSEMRKGTDTAGHVGGLLAGIGYYLLRARFRI</sequence>
<comment type="subcellular location">
    <subcellularLocation>
        <location evidence="1">Membrane</location>
        <topology evidence="1">Multi-pass membrane protein</topology>
    </subcellularLocation>
</comment>
<keyword evidence="10" id="KW-1185">Reference proteome</keyword>
<dbReference type="GO" id="GO:0006465">
    <property type="term" value="P:signal peptide processing"/>
    <property type="evidence" value="ECO:0007669"/>
    <property type="project" value="TreeGrafter"/>
</dbReference>
<feature type="transmembrane region" description="Helical" evidence="7">
    <location>
        <begin position="248"/>
        <end position="268"/>
    </location>
</feature>
<dbReference type="GO" id="GO:0016020">
    <property type="term" value="C:membrane"/>
    <property type="evidence" value="ECO:0007669"/>
    <property type="project" value="UniProtKB-SubCell"/>
</dbReference>
<keyword evidence="6 7" id="KW-0472">Membrane</keyword>
<comment type="similarity">
    <text evidence="2">Belongs to the peptidase S54 family.</text>
</comment>
<name>A0A4Y9ZF29_9AGAM</name>
<reference evidence="9 10" key="1">
    <citation type="submission" date="2019-02" db="EMBL/GenBank/DDBJ databases">
        <title>Genome sequencing of the rare red list fungi Dentipellis fragilis.</title>
        <authorList>
            <person name="Buettner E."/>
            <person name="Kellner H."/>
        </authorList>
    </citation>
    <scope>NUCLEOTIDE SEQUENCE [LARGE SCALE GENOMIC DNA]</scope>
    <source>
        <strain evidence="9 10">DSM 105465</strain>
    </source>
</reference>
<dbReference type="Proteomes" id="UP000298327">
    <property type="component" value="Unassembled WGS sequence"/>
</dbReference>
<dbReference type="OrthoDB" id="418595at2759"/>
<evidence type="ECO:0000256" key="4">
    <source>
        <dbReference type="ARBA" id="ARBA00022801"/>
    </source>
</evidence>
<dbReference type="AlphaFoldDB" id="A0A4Y9ZF29"/>